<name>A0A133U4G6_9EURY</name>
<dbReference type="AlphaFoldDB" id="A0A133U4G6"/>
<comment type="caution">
    <text evidence="2">The sequence shown here is derived from an EMBL/GenBank/DDBJ whole genome shotgun (WGS) entry which is preliminary data.</text>
</comment>
<gene>
    <name evidence="2" type="ORF">AKJ62_03850</name>
</gene>
<evidence type="ECO:0000313" key="2">
    <source>
        <dbReference type="EMBL" id="KXA89070.1"/>
    </source>
</evidence>
<dbReference type="Proteomes" id="UP000070589">
    <property type="component" value="Unassembled WGS sequence"/>
</dbReference>
<sequence length="72" mass="8534">MSHGLSRNRVGGKRNIRPAEKRNKYRTNQEYGEFNQRNRTESDRLLYPWSSGGNKEVTQEVSESSRRYIRTT</sequence>
<dbReference type="EMBL" id="LHXL01000058">
    <property type="protein sequence ID" value="KXA89070.1"/>
    <property type="molecule type" value="Genomic_DNA"/>
</dbReference>
<evidence type="ECO:0000313" key="3">
    <source>
        <dbReference type="Proteomes" id="UP000070589"/>
    </source>
</evidence>
<evidence type="ECO:0000256" key="1">
    <source>
        <dbReference type="SAM" id="MobiDB-lite"/>
    </source>
</evidence>
<accession>A0A133U4G6</accession>
<feature type="region of interest" description="Disordered" evidence="1">
    <location>
        <begin position="1"/>
        <end position="72"/>
    </location>
</feature>
<organism evidence="2 3">
    <name type="scientific">candidate division MSBL1 archaeon SCGC-AAA259D14</name>
    <dbReference type="NCBI Taxonomy" id="1698261"/>
    <lineage>
        <taxon>Archaea</taxon>
        <taxon>Methanobacteriati</taxon>
        <taxon>Methanobacteriota</taxon>
        <taxon>candidate division MSBL1</taxon>
    </lineage>
</organism>
<reference evidence="2 3" key="1">
    <citation type="journal article" date="2016" name="Sci. Rep.">
        <title>Metabolic traits of an uncultured archaeal lineage -MSBL1- from brine pools of the Red Sea.</title>
        <authorList>
            <person name="Mwirichia R."/>
            <person name="Alam I."/>
            <person name="Rashid M."/>
            <person name="Vinu M."/>
            <person name="Ba-Alawi W."/>
            <person name="Anthony Kamau A."/>
            <person name="Kamanda Ngugi D."/>
            <person name="Goker M."/>
            <person name="Klenk H.P."/>
            <person name="Bajic V."/>
            <person name="Stingl U."/>
        </authorList>
    </citation>
    <scope>NUCLEOTIDE SEQUENCE [LARGE SCALE GENOMIC DNA]</scope>
    <source>
        <strain evidence="2">SCGC-AAA259D14</strain>
    </source>
</reference>
<proteinExistence type="predicted"/>
<protein>
    <submittedName>
        <fullName evidence="2">Uncharacterized protein</fullName>
    </submittedName>
</protein>
<keyword evidence="3" id="KW-1185">Reference proteome</keyword>